<dbReference type="EMBL" id="CM047747">
    <property type="protein sequence ID" value="KAJ0017258.1"/>
    <property type="molecule type" value="Genomic_DNA"/>
</dbReference>
<protein>
    <submittedName>
        <fullName evidence="1">Uncharacterized protein</fullName>
    </submittedName>
</protein>
<gene>
    <name evidence="1" type="ORF">Pint_10328</name>
</gene>
<comment type="caution">
    <text evidence="1">The sequence shown here is derived from an EMBL/GenBank/DDBJ whole genome shotgun (WGS) entry which is preliminary data.</text>
</comment>
<reference evidence="2" key="1">
    <citation type="journal article" date="2023" name="G3 (Bethesda)">
        <title>Genome assembly and association tests identify interacting loci associated with vigor, precocity, and sex in interspecific pistachio rootstocks.</title>
        <authorList>
            <person name="Palmer W."/>
            <person name="Jacygrad E."/>
            <person name="Sagayaradj S."/>
            <person name="Cavanaugh K."/>
            <person name="Han R."/>
            <person name="Bertier L."/>
            <person name="Beede B."/>
            <person name="Kafkas S."/>
            <person name="Golino D."/>
            <person name="Preece J."/>
            <person name="Michelmore R."/>
        </authorList>
    </citation>
    <scope>NUCLEOTIDE SEQUENCE [LARGE SCALE GENOMIC DNA]</scope>
</reference>
<proteinExistence type="predicted"/>
<keyword evidence="2" id="KW-1185">Reference proteome</keyword>
<accession>A0ACC0XI18</accession>
<evidence type="ECO:0000313" key="1">
    <source>
        <dbReference type="EMBL" id="KAJ0017258.1"/>
    </source>
</evidence>
<sequence>MKWGRKKVYNSKSSSSSSSLISHVFPISWLSKFKQKSRDVEPKPGKVKRVDARWNSACVSSQTCGNARGGGRFYGREGDDFWRLSFGEEGFEGKSSRSVLSSDWFNSHDEFDVPPSTWQSSGSKATTLMGKEEIQMFDNLSLNSRKIRESSRDGEIFPGMDACKSEVHETIIKTPRVKTEKKLKKINPRVSRSSNEREEKSRKSVEKDNLEFEQLRTIQMMQRENCKLTSADLEKRRHLSSRMSKNCNFIAEEDGVYAGRSLNGNYGTSVEKMSSEWEELKQMKIKELKSKNENQRKSMYISRELQRQRTKQSSGVKVSSPRIKALEDMKKAKLKMRKGKEKTMEGGTELESFAVVKTSFDPQKDFRDSMNEMIMEKKISQPEELEELLACYLTLNSDEYHDLIIKVFRQVWYDMDQACFDNELQNENYFHNY</sequence>
<organism evidence="1 2">
    <name type="scientific">Pistacia integerrima</name>
    <dbReference type="NCBI Taxonomy" id="434235"/>
    <lineage>
        <taxon>Eukaryota</taxon>
        <taxon>Viridiplantae</taxon>
        <taxon>Streptophyta</taxon>
        <taxon>Embryophyta</taxon>
        <taxon>Tracheophyta</taxon>
        <taxon>Spermatophyta</taxon>
        <taxon>Magnoliopsida</taxon>
        <taxon>eudicotyledons</taxon>
        <taxon>Gunneridae</taxon>
        <taxon>Pentapetalae</taxon>
        <taxon>rosids</taxon>
        <taxon>malvids</taxon>
        <taxon>Sapindales</taxon>
        <taxon>Anacardiaceae</taxon>
        <taxon>Pistacia</taxon>
    </lineage>
</organism>
<name>A0ACC0XI18_9ROSI</name>
<evidence type="ECO:0000313" key="2">
    <source>
        <dbReference type="Proteomes" id="UP001163603"/>
    </source>
</evidence>
<dbReference type="Proteomes" id="UP001163603">
    <property type="component" value="Chromosome 12"/>
</dbReference>